<dbReference type="Proteomes" id="UP000426444">
    <property type="component" value="Chromosome"/>
</dbReference>
<keyword evidence="8" id="KW-1185">Reference proteome</keyword>
<feature type="domain" description="Succinylglutamate desuccinylase/Aspartoacylase catalytic" evidence="6">
    <location>
        <begin position="352"/>
        <end position="448"/>
    </location>
</feature>
<comment type="cofactor">
    <cofactor evidence="1">
        <name>Zn(2+)</name>
        <dbReference type="ChEBI" id="CHEBI:29105"/>
    </cofactor>
</comment>
<proteinExistence type="predicted"/>
<dbReference type="InterPro" id="IPR053138">
    <property type="entry name" value="N-alpha-Ac-DABA_deacetylase"/>
</dbReference>
<gene>
    <name evidence="7" type="ORF">SYNTR_0737</name>
</gene>
<evidence type="ECO:0000259" key="6">
    <source>
        <dbReference type="Pfam" id="PF24827"/>
    </source>
</evidence>
<dbReference type="Pfam" id="PF24827">
    <property type="entry name" value="AstE_AspA_cat"/>
    <property type="match status" value="3"/>
</dbReference>
<keyword evidence="3" id="KW-0378">Hydrolase</keyword>
<dbReference type="PANTHER" id="PTHR37326:SF1">
    <property type="entry name" value="BLL3975 PROTEIN"/>
    <property type="match status" value="1"/>
</dbReference>
<feature type="transmembrane region" description="Helical" evidence="5">
    <location>
        <begin position="12"/>
        <end position="29"/>
    </location>
</feature>
<name>A0A6I6DFY1_9FIRM</name>
<keyword evidence="4" id="KW-0862">Zinc</keyword>
<evidence type="ECO:0000256" key="3">
    <source>
        <dbReference type="ARBA" id="ARBA00022801"/>
    </source>
</evidence>
<accession>A0A6I6DFY1</accession>
<evidence type="ECO:0000256" key="1">
    <source>
        <dbReference type="ARBA" id="ARBA00001947"/>
    </source>
</evidence>
<dbReference type="PANTHER" id="PTHR37326">
    <property type="entry name" value="BLL3975 PROTEIN"/>
    <property type="match status" value="1"/>
</dbReference>
<evidence type="ECO:0000256" key="4">
    <source>
        <dbReference type="ARBA" id="ARBA00022833"/>
    </source>
</evidence>
<feature type="domain" description="Succinylglutamate desuccinylase/Aspartoacylase catalytic" evidence="6">
    <location>
        <begin position="121"/>
        <end position="217"/>
    </location>
</feature>
<dbReference type="AlphaFoldDB" id="A0A6I6DFY1"/>
<keyword evidence="5" id="KW-0472">Membrane</keyword>
<feature type="domain" description="Succinylglutamate desuccinylase/Aspartoacylase catalytic" evidence="6">
    <location>
        <begin position="583"/>
        <end position="679"/>
    </location>
</feature>
<keyword evidence="5" id="KW-1133">Transmembrane helix</keyword>
<evidence type="ECO:0000313" key="8">
    <source>
        <dbReference type="Proteomes" id="UP000426444"/>
    </source>
</evidence>
<keyword evidence="2" id="KW-0479">Metal-binding</keyword>
<dbReference type="KEGG" id="salq:SYNTR_0737"/>
<dbReference type="GO" id="GO:0016788">
    <property type="term" value="F:hydrolase activity, acting on ester bonds"/>
    <property type="evidence" value="ECO:0007669"/>
    <property type="project" value="InterPro"/>
</dbReference>
<dbReference type="SUPFAM" id="SSF53187">
    <property type="entry name" value="Zn-dependent exopeptidases"/>
    <property type="match status" value="3"/>
</dbReference>
<reference evidence="8" key="1">
    <citation type="journal article" date="2019" name="Microbiology">
        <title>Complete Genome Sequence of an Uncultured Bacterium of the Candidate Phylum Bipolaricaulota.</title>
        <authorList>
            <person name="Kadnikov V.V."/>
            <person name="Mardanov A.V."/>
            <person name="Beletsky A.V."/>
            <person name="Frank Y.A."/>
            <person name="Karnachuk O.V."/>
            <person name="Ravin N.V."/>
        </authorList>
    </citation>
    <scope>NUCLEOTIDE SEQUENCE [LARGE SCALE GENOMIC DNA]</scope>
</reference>
<organism evidence="7 8">
    <name type="scientific">Candidatus Syntrophocurvum alkaliphilum</name>
    <dbReference type="NCBI Taxonomy" id="2293317"/>
    <lineage>
        <taxon>Bacteria</taxon>
        <taxon>Bacillati</taxon>
        <taxon>Bacillota</taxon>
        <taxon>Clostridia</taxon>
        <taxon>Eubacteriales</taxon>
        <taxon>Syntrophomonadaceae</taxon>
        <taxon>Candidatus Syntrophocurvum</taxon>
    </lineage>
</organism>
<dbReference type="GO" id="GO:0046872">
    <property type="term" value="F:metal ion binding"/>
    <property type="evidence" value="ECO:0007669"/>
    <property type="project" value="UniProtKB-KW"/>
</dbReference>
<evidence type="ECO:0000256" key="5">
    <source>
        <dbReference type="SAM" id="Phobius"/>
    </source>
</evidence>
<evidence type="ECO:0000313" key="7">
    <source>
        <dbReference type="EMBL" id="QGT99330.1"/>
    </source>
</evidence>
<protein>
    <submittedName>
        <fullName evidence="7">Putative deacylase</fullName>
    </submittedName>
</protein>
<dbReference type="InterPro" id="IPR055438">
    <property type="entry name" value="AstE_AspA_cat"/>
</dbReference>
<keyword evidence="5" id="KW-0812">Transmembrane</keyword>
<evidence type="ECO:0000256" key="2">
    <source>
        <dbReference type="ARBA" id="ARBA00022723"/>
    </source>
</evidence>
<dbReference type="EMBL" id="CP046457">
    <property type="protein sequence ID" value="QGT99330.1"/>
    <property type="molecule type" value="Genomic_DNA"/>
</dbReference>
<dbReference type="Gene3D" id="3.40.630.10">
    <property type="entry name" value="Zn peptidases"/>
    <property type="match status" value="3"/>
</dbReference>
<dbReference type="OrthoDB" id="9782876at2"/>
<sequence length="780" mass="87126">MQKVRHQGKCMLSSVILAIILVFVAFVGLEEVKAATDTYSGTFDITIGDNDNSKEVPIEFNFNGSTFESFLTLSGSDYNLTIPSSLIDPIVNPELEDPNKIVLARDTDYETEMYVIESEVPGPTVMVVGGIHGHGVAGYKAAEKVKDFEIERGTLLVLPEANKPAIDINQRTVSGEPDMNRVFPKSDNENADHFLAQEIFDVIEEYDVDWLMDMHEGHDYHISSSDRAFGQTFIYQPVGETQEFVEKANDELNRTILRSSEHFSVLRFPAHGSLARSTAEILGVNSFIFESTLKDDLDTRIDYQIRTVTMLLQEINMKEIEEKPVEENYNTFTLARDTDYETEMYVIEGEVPGPTVMVVGGIHGHGVAGYKTAEKVKDFEIERGTLLVLPEANKPAIDINQRTVSGEPDMNRVFPRSDNGNADHFLAQEIFDVIEEYDVDWLMDMHEGHDYHISSSDRAFGQTFIYQPVGETQGFVERANAALNRSITNSSEHFSVLRFPAHGSLTRSTAEILGVNSFIFESTLKDDLDTRIDYQIRTVTMLLHQLNMIEVSDPEISETREVEILAPGTKYATELYIIDSGVPGPTVLIVGGIHGSEIAGYHAANKVKEYSPNKGTLLVIPEANKLAIEANRRSAPGEGDLNREFPTTRTGNPSHVLASAIYDVVKDYDVDWLMDMHEGFDFHRNPSTNSVGQTVIHYPNSEMTPVAERMVSELNTNATRSLERFTLLTYPVQGSLARSAGQHLGVNSFIFESCMKQDLSTRIDNQLIATDILLEEAGMR</sequence>